<evidence type="ECO:0000313" key="8">
    <source>
        <dbReference type="EMBL" id="ADR30074.1"/>
    </source>
</evidence>
<dbReference type="SUPFAM" id="SSF57059">
    <property type="entry name" value="omega toxin-like"/>
    <property type="match status" value="1"/>
</dbReference>
<dbReference type="GO" id="GO:0090729">
    <property type="term" value="F:toxin activity"/>
    <property type="evidence" value="ECO:0007669"/>
    <property type="project" value="UniProtKB-KW"/>
</dbReference>
<feature type="chain" id="PRO_5003383068" evidence="6">
    <location>
        <begin position="30"/>
        <end position="132"/>
    </location>
</feature>
<dbReference type="GO" id="GO:0045735">
    <property type="term" value="F:nutrient reservoir activity"/>
    <property type="evidence" value="ECO:0007669"/>
    <property type="project" value="UniProtKB-KW"/>
</dbReference>
<evidence type="ECO:0000256" key="5">
    <source>
        <dbReference type="ARBA" id="ARBA00023157"/>
    </source>
</evidence>
<protein>
    <submittedName>
        <fullName evidence="8">Albumin-1G</fullName>
    </submittedName>
</protein>
<dbReference type="Pfam" id="PF16720">
    <property type="entry name" value="Albumin_I_a"/>
    <property type="match status" value="1"/>
</dbReference>
<feature type="signal peptide" evidence="6">
    <location>
        <begin position="1"/>
        <end position="29"/>
    </location>
</feature>
<sequence>MGFVRVAPLALFFLVTSILVMFSMKNIEAVDCSGACSPASHEPPCGSSDCRCLPVIAPFVGTCYHPTALSSSVAKMIDEHPNLCESDEECIKKGTGNFCARYPNHYVDYGWCFNSGSDELKGFLAMPTAISK</sequence>
<keyword evidence="1" id="KW-0800">Toxin</keyword>
<dbReference type="Pfam" id="PF08027">
    <property type="entry name" value="Albumin_I"/>
    <property type="match status" value="1"/>
</dbReference>
<feature type="domain" description="Albumin I chain a" evidence="7">
    <location>
        <begin position="79"/>
        <end position="126"/>
    </location>
</feature>
<dbReference type="EMBL" id="HM240266">
    <property type="protein sequence ID" value="ADR30074.1"/>
    <property type="molecule type" value="mRNA"/>
</dbReference>
<dbReference type="PhylomeDB" id="F8QXQ7"/>
<evidence type="ECO:0000256" key="6">
    <source>
        <dbReference type="SAM" id="SignalP"/>
    </source>
</evidence>
<keyword evidence="5" id="KW-1015">Disulfide bond</keyword>
<accession>F8QXQ7</accession>
<evidence type="ECO:0000256" key="4">
    <source>
        <dbReference type="ARBA" id="ARBA00023129"/>
    </source>
</evidence>
<evidence type="ECO:0000256" key="2">
    <source>
        <dbReference type="ARBA" id="ARBA00022761"/>
    </source>
</evidence>
<evidence type="ECO:0000256" key="3">
    <source>
        <dbReference type="ARBA" id="ARBA00022854"/>
    </source>
</evidence>
<dbReference type="InterPro" id="IPR032000">
    <property type="entry name" value="Albumin_I_a"/>
</dbReference>
<organism evidence="8">
    <name type="scientific">Phaseolus vulgaris</name>
    <name type="common">Kidney bean</name>
    <name type="synonym">French bean</name>
    <dbReference type="NCBI Taxonomy" id="3885"/>
    <lineage>
        <taxon>Eukaryota</taxon>
        <taxon>Viridiplantae</taxon>
        <taxon>Streptophyta</taxon>
        <taxon>Embryophyta</taxon>
        <taxon>Tracheophyta</taxon>
        <taxon>Spermatophyta</taxon>
        <taxon>Magnoliopsida</taxon>
        <taxon>eudicotyledons</taxon>
        <taxon>Gunneridae</taxon>
        <taxon>Pentapetalae</taxon>
        <taxon>rosids</taxon>
        <taxon>fabids</taxon>
        <taxon>Fabales</taxon>
        <taxon>Fabaceae</taxon>
        <taxon>Papilionoideae</taxon>
        <taxon>50 kb inversion clade</taxon>
        <taxon>NPAAA clade</taxon>
        <taxon>indigoferoid/millettioid clade</taxon>
        <taxon>Phaseoleae</taxon>
        <taxon>Phaseolus</taxon>
    </lineage>
</organism>
<reference evidence="8" key="1">
    <citation type="journal article" date="2011" name="BMC Genomics">
        <title>Analysis of common bean expressed sequence tags identifies sulfur metabolic pathways active in seed and sulfur-rich proteins highly expressed in the absence of phaseolin and major lectins.</title>
        <authorList>
            <person name="Yin F."/>
            <person name="Pajak A."/>
            <person name="Chapman R."/>
            <person name="Sharpe A."/>
            <person name="Huang S."/>
            <person name="Marsolais F."/>
        </authorList>
    </citation>
    <scope>NUCLEOTIDE SEQUENCE</scope>
    <source>
        <tissue evidence="8">Seed cotyledon</tissue>
    </source>
</reference>
<keyword evidence="6" id="KW-0732">Signal</keyword>
<evidence type="ECO:0000256" key="1">
    <source>
        <dbReference type="ARBA" id="ARBA00022656"/>
    </source>
</evidence>
<dbReference type="AlphaFoldDB" id="F8QXQ7"/>
<evidence type="ECO:0000259" key="7">
    <source>
        <dbReference type="Pfam" id="PF16720"/>
    </source>
</evidence>
<proteinExistence type="evidence at transcript level"/>
<name>F8QXQ7_PHAVU</name>
<keyword evidence="3" id="KW-0960">Knottin</keyword>
<dbReference type="InterPro" id="IPR012512">
    <property type="entry name" value="Albumin_I"/>
</dbReference>
<keyword evidence="4" id="KW-0708">Seed storage protein</keyword>
<keyword evidence="2" id="KW-0758">Storage protein</keyword>